<proteinExistence type="predicted"/>
<name>A0A974NUM7_9SPHN</name>
<organism evidence="1 2">
    <name type="scientific">Sphingomonas aliaeris</name>
    <dbReference type="NCBI Taxonomy" id="2759526"/>
    <lineage>
        <taxon>Bacteria</taxon>
        <taxon>Pseudomonadati</taxon>
        <taxon>Pseudomonadota</taxon>
        <taxon>Alphaproteobacteria</taxon>
        <taxon>Sphingomonadales</taxon>
        <taxon>Sphingomonadaceae</taxon>
        <taxon>Sphingomonas</taxon>
    </lineage>
</organism>
<protein>
    <submittedName>
        <fullName evidence="1">Uncharacterized protein</fullName>
    </submittedName>
</protein>
<dbReference type="RefSeq" id="WP_202093636.1">
    <property type="nucleotide sequence ID" value="NZ_CP061035.1"/>
</dbReference>
<dbReference type="KEGG" id="sari:H5J25_18580"/>
<gene>
    <name evidence="1" type="ORF">H5J25_18580</name>
</gene>
<dbReference type="AlphaFoldDB" id="A0A974NUM7"/>
<accession>A0A974NUM7</accession>
<sequence length="164" mass="16152">MAFAASTVSVSQHGGLIPKGAWPAVRVAFSGTSGANTTGLTFSWLVSADSAIVVGDVVTAGALLNFNAMSGLIGLNVRANNPNAVGGTQLGVSSVGISPAAQVIAAPLDGPMLLEGDDTPATASQGAFFLSLGVYLPPNTAISGSIDLLTIFAERIGAIPAATA</sequence>
<evidence type="ECO:0000313" key="1">
    <source>
        <dbReference type="EMBL" id="QQV77281.1"/>
    </source>
</evidence>
<keyword evidence="2" id="KW-1185">Reference proteome</keyword>
<evidence type="ECO:0000313" key="2">
    <source>
        <dbReference type="Proteomes" id="UP000595894"/>
    </source>
</evidence>
<dbReference type="Proteomes" id="UP000595894">
    <property type="component" value="Chromosome"/>
</dbReference>
<dbReference type="EMBL" id="CP061035">
    <property type="protein sequence ID" value="QQV77281.1"/>
    <property type="molecule type" value="Genomic_DNA"/>
</dbReference>
<reference evidence="2" key="1">
    <citation type="submission" date="2020-09" db="EMBL/GenBank/DDBJ databases">
        <title>Sphingomonas sp., a new species isolated from pork steak.</title>
        <authorList>
            <person name="Heidler von Heilborn D."/>
        </authorList>
    </citation>
    <scope>NUCLEOTIDE SEQUENCE [LARGE SCALE GENOMIC DNA]</scope>
</reference>